<dbReference type="RefSeq" id="WP_189503681.1">
    <property type="nucleotide sequence ID" value="NZ_BMZQ01000002.1"/>
</dbReference>
<feature type="chain" id="PRO_5035198779" description="Major royal jelly protein" evidence="3">
    <location>
        <begin position="27"/>
        <end position="372"/>
    </location>
</feature>
<name>A0A8J3DUV1_9HYPH</name>
<dbReference type="SUPFAM" id="SSF101898">
    <property type="entry name" value="NHL repeat"/>
    <property type="match status" value="1"/>
</dbReference>
<keyword evidence="5" id="KW-1185">Reference proteome</keyword>
<evidence type="ECO:0000313" key="4">
    <source>
        <dbReference type="EMBL" id="GHD15088.1"/>
    </source>
</evidence>
<dbReference type="PANTHER" id="PTHR10009">
    <property type="entry name" value="PROTEIN YELLOW-RELATED"/>
    <property type="match status" value="1"/>
</dbReference>
<organism evidence="4 5">
    <name type="scientific">Tianweitania populi</name>
    <dbReference type="NCBI Taxonomy" id="1607949"/>
    <lineage>
        <taxon>Bacteria</taxon>
        <taxon>Pseudomonadati</taxon>
        <taxon>Pseudomonadota</taxon>
        <taxon>Alphaproteobacteria</taxon>
        <taxon>Hyphomicrobiales</taxon>
        <taxon>Phyllobacteriaceae</taxon>
        <taxon>Tianweitania</taxon>
    </lineage>
</organism>
<evidence type="ECO:0000256" key="1">
    <source>
        <dbReference type="ARBA" id="ARBA00004613"/>
    </source>
</evidence>
<protein>
    <recommendedName>
        <fullName evidence="6">Major royal jelly protein</fullName>
    </recommendedName>
</protein>
<comment type="caution">
    <text evidence="4">The sequence shown here is derived from an EMBL/GenBank/DDBJ whole genome shotgun (WGS) entry which is preliminary data.</text>
</comment>
<dbReference type="InterPro" id="IPR017996">
    <property type="entry name" value="MRJP/yellow-related"/>
</dbReference>
<keyword evidence="3" id="KW-0732">Signal</keyword>
<feature type="signal peptide" evidence="3">
    <location>
        <begin position="1"/>
        <end position="26"/>
    </location>
</feature>
<dbReference type="Proteomes" id="UP000630142">
    <property type="component" value="Unassembled WGS sequence"/>
</dbReference>
<gene>
    <name evidence="4" type="ORF">GCM10016234_21370</name>
</gene>
<proteinExistence type="predicted"/>
<dbReference type="GO" id="GO:0005576">
    <property type="term" value="C:extracellular region"/>
    <property type="evidence" value="ECO:0007669"/>
    <property type="project" value="UniProtKB-SubCell"/>
</dbReference>
<reference evidence="4" key="1">
    <citation type="journal article" date="2014" name="Int. J. Syst. Evol. Microbiol.">
        <title>Complete genome sequence of Corynebacterium casei LMG S-19264T (=DSM 44701T), isolated from a smear-ripened cheese.</title>
        <authorList>
            <consortium name="US DOE Joint Genome Institute (JGI-PGF)"/>
            <person name="Walter F."/>
            <person name="Albersmeier A."/>
            <person name="Kalinowski J."/>
            <person name="Ruckert C."/>
        </authorList>
    </citation>
    <scope>NUCLEOTIDE SEQUENCE</scope>
    <source>
        <strain evidence="4">KCTC 42249</strain>
    </source>
</reference>
<evidence type="ECO:0000256" key="3">
    <source>
        <dbReference type="SAM" id="SignalP"/>
    </source>
</evidence>
<reference evidence="4" key="2">
    <citation type="submission" date="2020-09" db="EMBL/GenBank/DDBJ databases">
        <authorList>
            <person name="Sun Q."/>
            <person name="Kim S."/>
        </authorList>
    </citation>
    <scope>NUCLEOTIDE SEQUENCE</scope>
    <source>
        <strain evidence="4">KCTC 42249</strain>
    </source>
</reference>
<evidence type="ECO:0000313" key="5">
    <source>
        <dbReference type="Proteomes" id="UP000630142"/>
    </source>
</evidence>
<dbReference type="Gene3D" id="2.120.10.30">
    <property type="entry name" value="TolB, C-terminal domain"/>
    <property type="match status" value="1"/>
</dbReference>
<evidence type="ECO:0000256" key="2">
    <source>
        <dbReference type="ARBA" id="ARBA00022525"/>
    </source>
</evidence>
<comment type="subcellular location">
    <subcellularLocation>
        <location evidence="1">Secreted</location>
    </subcellularLocation>
</comment>
<sequence>MKPHSLLWLSVAFPMAFSAGFAPASAQEQPKLEQVAAFDHQVTGVTVSEDNRIFVNFPRWSDDAPVSVAEVKPDGTIAAYPNDEWNAWRNAKRYELGAGDHFVCVQSVVADKRGSLFVLDAAAPAQSHVVAGGPKLVRIDLKTNAVTKTYKFDEKVAPQGSYLNDVRFSPDGKFAYITDSGVKGAIVVLNLDTAKAWRALDRHKSTQVEPEVVVSIDNKPLRQPDGRGVEFSADGIALSKDGKWLYWQAIKGKTLYRVDTAALQDEAMSSDDLAQKVQKVGENGVADGLLIASDGAMIVTAPEQNALLRREGEADPKMWVQDEQLIWPDTLSEAPDGTIYVTSSRIQDMAWFKPGNPASLPTKLFRVPAAKK</sequence>
<keyword evidence="2" id="KW-0964">Secreted</keyword>
<dbReference type="InterPro" id="IPR011042">
    <property type="entry name" value="6-blade_b-propeller_TolB-like"/>
</dbReference>
<dbReference type="EMBL" id="BMZQ01000002">
    <property type="protein sequence ID" value="GHD15088.1"/>
    <property type="molecule type" value="Genomic_DNA"/>
</dbReference>
<dbReference type="Pfam" id="PF03022">
    <property type="entry name" value="MRJP"/>
    <property type="match status" value="1"/>
</dbReference>
<evidence type="ECO:0008006" key="6">
    <source>
        <dbReference type="Google" id="ProtNLM"/>
    </source>
</evidence>
<accession>A0A8J3DUV1</accession>
<dbReference type="PANTHER" id="PTHR10009:SF18">
    <property type="entry name" value="PROTEIN YELLOW-LIKE PROTEIN"/>
    <property type="match status" value="1"/>
</dbReference>
<dbReference type="AlphaFoldDB" id="A0A8J3DUV1"/>